<comment type="caution">
    <text evidence="1">The sequence shown here is derived from an EMBL/GenBank/DDBJ whole genome shotgun (WGS) entry which is preliminary data.</text>
</comment>
<dbReference type="AlphaFoldDB" id="A0A7D9KN18"/>
<proteinExistence type="predicted"/>
<protein>
    <submittedName>
        <fullName evidence="1">Uncharacterized protein</fullName>
    </submittedName>
</protein>
<gene>
    <name evidence="1" type="ORF">PACLA_8A077019</name>
</gene>
<organism evidence="1 2">
    <name type="scientific">Paramuricea clavata</name>
    <name type="common">Red gorgonian</name>
    <name type="synonym">Violescent sea-whip</name>
    <dbReference type="NCBI Taxonomy" id="317549"/>
    <lineage>
        <taxon>Eukaryota</taxon>
        <taxon>Metazoa</taxon>
        <taxon>Cnidaria</taxon>
        <taxon>Anthozoa</taxon>
        <taxon>Octocorallia</taxon>
        <taxon>Malacalcyonacea</taxon>
        <taxon>Plexauridae</taxon>
        <taxon>Paramuricea</taxon>
    </lineage>
</organism>
<sequence>MIKFHLPLKVTTPPKTWCFKRADWPKFNSELESFCDSWSPPVSWTPKSLEDEARKLQKHFFQALGKTCPKARPGAPRSQKYPVWWTEDLAITRQHVRRLEHQARNTLSDADHDSFHEARRVFKSEVKSAKHLSWQTFTSEVDSSSRLAKLSRVLLKDKEAPLGLLSHQQVVASSPTESVDLLFK</sequence>
<dbReference type="OrthoDB" id="5419617at2759"/>
<name>A0A7D9KN18_PARCT</name>
<feature type="non-terminal residue" evidence="1">
    <location>
        <position position="184"/>
    </location>
</feature>
<evidence type="ECO:0000313" key="1">
    <source>
        <dbReference type="EMBL" id="CAB4046172.1"/>
    </source>
</evidence>
<evidence type="ECO:0000313" key="2">
    <source>
        <dbReference type="Proteomes" id="UP001152795"/>
    </source>
</evidence>
<reference evidence="1" key="1">
    <citation type="submission" date="2020-04" db="EMBL/GenBank/DDBJ databases">
        <authorList>
            <person name="Alioto T."/>
            <person name="Alioto T."/>
            <person name="Gomez Garrido J."/>
        </authorList>
    </citation>
    <scope>NUCLEOTIDE SEQUENCE</scope>
    <source>
        <strain evidence="1">A484AB</strain>
    </source>
</reference>
<dbReference type="Proteomes" id="UP001152795">
    <property type="component" value="Unassembled WGS sequence"/>
</dbReference>
<accession>A0A7D9KN18</accession>
<keyword evidence="2" id="KW-1185">Reference proteome</keyword>
<dbReference type="EMBL" id="CACRXK020046899">
    <property type="protein sequence ID" value="CAB4046172.1"/>
    <property type="molecule type" value="Genomic_DNA"/>
</dbReference>